<organism evidence="1 2">
    <name type="scientific">Pyropia yezoensis</name>
    <name type="common">Susabi-nori</name>
    <name type="synonym">Porphyra yezoensis</name>
    <dbReference type="NCBI Taxonomy" id="2788"/>
    <lineage>
        <taxon>Eukaryota</taxon>
        <taxon>Rhodophyta</taxon>
        <taxon>Bangiophyceae</taxon>
        <taxon>Bangiales</taxon>
        <taxon>Bangiaceae</taxon>
        <taxon>Pyropia</taxon>
    </lineage>
</organism>
<sequence length="1077" mass="113819">MVDACETRLDIHLRGRSLRDMDIFSKSDPFAVLFVDAAGSTAGESHSSFDAASESTRRTSMSVASSRRSSGSGSSRSRRRSEAHATRPWGSTSDIPVEPRPGGRTRDSGLPPPVPSGAGRTLGADIAAAAGGLGGGGGERKKKSRHRDSWSKRAEAAAADARRWTRVGVTETIKNQLNPQWVASFEVPYFFERTQWLLVKVYDRDSKADQYEDLSVHDFIGEAALRVPELVRASGQSVEVALTCAKRPGGANGWVTFVAEEVSTLKQTVHLDFGVEHIRPRAAGMLGLGTAAVRLNISRLQEVGRDWLRVHQSGVGVPSARAKGCFNFPRHTVNTQKLCRGDPLQPMRVSIVTERMGKERLVAEAEVNLRQLVNTKRIPMVCEGKEAGSLVVHSARLSSSASFLDYIMGGCEVSLVVGIDFTASNGDPSSPGTLHYTDRRRPNEYELAIRAVGDILALYDTDQVFQAYGFGGKLPPDYSTASHCFALNGTENPDCVGIDGVLEAYRSALDHVRLSGPTVFSEILDRVARGVADQRVTQASQRYSILLIITDGTINDIEATMEQVIRASRLPISVVILGVGDADWTDMNLLDADDEESPLHSLVERDIVQFVPFRNYRSTPEVLASKVLEEIPAQLLGFMKSRDIKPNPPVPLGPPPPPPAGPPSASPVTPVTTGGAVPPLTAPLPVPPSTATPPVGVSPAMTHVVTSQVGEMASATASAAVLAAAAAAPPQLAAMDSSGGDAGGGGRYTDDDSGSSSSRRHHRRHHRSHRSHRRHHRRQSSADSAGRERVQRPPGYPPAPPGAADRDGSDGGGRRRRPSSDDRRADREARRAAERAADRAAAAASMGVPAAADDWAAAPVMVTGTPAAPGPPPGPPPPPAPPAPPAAAVAAPRPQRRPRPAAAPPVAAPPVAPPPVAPPPPAPAGVGDPPSGGDDPLDDDIDEEEEDEMDEAELLMMEQQRALLAQLQLQQQMLAEQQARLDSRRRRSSAAVTRTRTARRGGEVAAAAAAGAAGAGTAPVARPAAGGGHDAAAAARRWQQQAADDAPPPATAAASARRPRGAASGSRRGERWAPEDI</sequence>
<dbReference type="Proteomes" id="UP000798662">
    <property type="component" value="Chromosome 1"/>
</dbReference>
<proteinExistence type="predicted"/>
<reference evidence="1" key="1">
    <citation type="submission" date="2019-11" db="EMBL/GenBank/DDBJ databases">
        <title>Nori genome reveals adaptations in red seaweeds to the harsh intertidal environment.</title>
        <authorList>
            <person name="Wang D."/>
            <person name="Mao Y."/>
        </authorList>
    </citation>
    <scope>NUCLEOTIDE SEQUENCE</scope>
    <source>
        <tissue evidence="1">Gametophyte</tissue>
    </source>
</reference>
<protein>
    <submittedName>
        <fullName evidence="1">Uncharacterized protein</fullName>
    </submittedName>
</protein>
<name>A0ACC3BJB5_PYRYE</name>
<keyword evidence="2" id="KW-1185">Reference proteome</keyword>
<evidence type="ECO:0000313" key="2">
    <source>
        <dbReference type="Proteomes" id="UP000798662"/>
    </source>
</evidence>
<evidence type="ECO:0000313" key="1">
    <source>
        <dbReference type="EMBL" id="KAK1858031.1"/>
    </source>
</evidence>
<accession>A0ACC3BJB5</accession>
<comment type="caution">
    <text evidence="1">The sequence shown here is derived from an EMBL/GenBank/DDBJ whole genome shotgun (WGS) entry which is preliminary data.</text>
</comment>
<dbReference type="EMBL" id="CM020618">
    <property type="protein sequence ID" value="KAK1858031.1"/>
    <property type="molecule type" value="Genomic_DNA"/>
</dbReference>
<gene>
    <name evidence="1" type="ORF">I4F81_000645</name>
</gene>